<accession>A0A4Y8KJU5</accession>
<feature type="region of interest" description="Disordered" evidence="1">
    <location>
        <begin position="1"/>
        <end position="22"/>
    </location>
</feature>
<dbReference type="AlphaFoldDB" id="A0A4Y8KJU5"/>
<keyword evidence="4" id="KW-1185">Reference proteome</keyword>
<dbReference type="PANTHER" id="PTHR16128:SF5">
    <property type="entry name" value="FAD_NAD(P)-BINDING OXIDOREDUCTASE FAMILY PROTEIN"/>
    <property type="match status" value="1"/>
</dbReference>
<keyword evidence="2" id="KW-1133">Transmembrane helix</keyword>
<dbReference type="OrthoDB" id="5792777at2"/>
<organism evidence="3 4">
    <name type="scientific">Cryobacterium psychrophilum</name>
    <dbReference type="NCBI Taxonomy" id="41988"/>
    <lineage>
        <taxon>Bacteria</taxon>
        <taxon>Bacillati</taxon>
        <taxon>Actinomycetota</taxon>
        <taxon>Actinomycetes</taxon>
        <taxon>Micrococcales</taxon>
        <taxon>Microbacteriaceae</taxon>
        <taxon>Cryobacterium</taxon>
    </lineage>
</organism>
<keyword evidence="2" id="KW-0472">Membrane</keyword>
<dbReference type="EMBL" id="SOHQ01000048">
    <property type="protein sequence ID" value="TFD75105.1"/>
    <property type="molecule type" value="Genomic_DNA"/>
</dbReference>
<evidence type="ECO:0000256" key="2">
    <source>
        <dbReference type="SAM" id="Phobius"/>
    </source>
</evidence>
<feature type="compositionally biased region" description="Polar residues" evidence="1">
    <location>
        <begin position="1"/>
        <end position="13"/>
    </location>
</feature>
<dbReference type="PANTHER" id="PTHR16128">
    <property type="entry name" value="FAD/NAD(P)-BINDING OXIDOREDUCTASE FAMILY PROTEIN"/>
    <property type="match status" value="1"/>
</dbReference>
<proteinExistence type="predicted"/>
<name>A0A4Y8KJU5_9MICO</name>
<dbReference type="Pfam" id="PF13450">
    <property type="entry name" value="NAD_binding_8"/>
    <property type="match status" value="1"/>
</dbReference>
<dbReference type="SUPFAM" id="SSF51905">
    <property type="entry name" value="FAD/NAD(P)-binding domain"/>
    <property type="match status" value="1"/>
</dbReference>
<reference evidence="3 4" key="1">
    <citation type="submission" date="2019-03" db="EMBL/GenBank/DDBJ databases">
        <title>Genomics of glacier-inhabiting Cryobacterium strains.</title>
        <authorList>
            <person name="Liu Q."/>
            <person name="Xin Y.-H."/>
        </authorList>
    </citation>
    <scope>NUCLEOTIDE SEQUENCE [LARGE SCALE GENOMIC DNA]</scope>
    <source>
        <strain evidence="3 4">CGMCC 1.4292</strain>
    </source>
</reference>
<protein>
    <submittedName>
        <fullName evidence="3">NAD/FAD-dependent oxidoreductase</fullName>
    </submittedName>
</protein>
<gene>
    <name evidence="3" type="ORF">E3T53_16695</name>
</gene>
<dbReference type="Gene3D" id="3.90.660.10">
    <property type="match status" value="1"/>
</dbReference>
<dbReference type="InterPro" id="IPR036188">
    <property type="entry name" value="FAD/NAD-bd_sf"/>
</dbReference>
<dbReference type="Gene3D" id="3.50.50.60">
    <property type="entry name" value="FAD/NAD(P)-binding domain"/>
    <property type="match status" value="1"/>
</dbReference>
<dbReference type="Proteomes" id="UP000298218">
    <property type="component" value="Unassembled WGS sequence"/>
</dbReference>
<evidence type="ECO:0000256" key="1">
    <source>
        <dbReference type="SAM" id="MobiDB-lite"/>
    </source>
</evidence>
<feature type="transmembrane region" description="Helical" evidence="2">
    <location>
        <begin position="51"/>
        <end position="77"/>
    </location>
</feature>
<evidence type="ECO:0000313" key="4">
    <source>
        <dbReference type="Proteomes" id="UP000298218"/>
    </source>
</evidence>
<keyword evidence="2" id="KW-0812">Transmembrane</keyword>
<comment type="caution">
    <text evidence="3">The sequence shown here is derived from an EMBL/GenBank/DDBJ whole genome shotgun (WGS) entry which is preliminary data.</text>
</comment>
<evidence type="ECO:0000313" key="3">
    <source>
        <dbReference type="EMBL" id="TFD75105.1"/>
    </source>
</evidence>
<sequence>MRSTVPRSRTPTGAHQAPRTGHGICSGAPFSLGYKTVRAIWHDDWVQQPHVLIIGAGIAGIACAQALLSAGIAARVVDRGRKPGGRMASRTINGRTVDLGASYFTAEPGTRFSDVVAGWLDRGLAREWTDMVAVAGAEGIQRLSTGPMRYAAPAGLRELVMDLARGLDIHQGVTIEHVAAGEVDSKRYDTVVLAMPDPQARRLLDVGSSLHDALNDGFGWEPSIAVVLEWAARDWQSFHTAFVNDVAEITSLADDGDRRGDGAPVLVAHTTAALARQHLVDPDGAITVVTDAVRRMLSLTDAPARSFAHRWTFARPAAQHPEPFLLSDRIGVCGDAWGDRSSVATAWASGDALGRAIAAS</sequence>